<keyword evidence="5 9" id="KW-0822">Tryptophan biosynthesis</keyword>
<evidence type="ECO:0000256" key="3">
    <source>
        <dbReference type="ARBA" id="ARBA00011270"/>
    </source>
</evidence>
<dbReference type="PATRIC" id="fig|1778264.3.peg.129"/>
<dbReference type="KEGG" id="cmik:PMARG_ME00140"/>
<evidence type="ECO:0000256" key="9">
    <source>
        <dbReference type="HAMAP-Rule" id="MF_00131"/>
    </source>
</evidence>
<evidence type="ECO:0000256" key="10">
    <source>
        <dbReference type="RuleBase" id="RU003662"/>
    </source>
</evidence>
<organism evidence="11 12">
    <name type="scientific">Candidatus Mikella endobia</name>
    <dbReference type="NCBI Taxonomy" id="1778264"/>
    <lineage>
        <taxon>Bacteria</taxon>
        <taxon>Pseudomonadati</taxon>
        <taxon>Pseudomonadota</taxon>
        <taxon>Gammaproteobacteria</taxon>
        <taxon>Enterobacterales</taxon>
        <taxon>Enterobacteriaceae</taxon>
        <taxon>Candidatus Mikella</taxon>
    </lineage>
</organism>
<dbReference type="InterPro" id="IPR018204">
    <property type="entry name" value="Trp_synthase_alpha_AS"/>
</dbReference>
<dbReference type="GO" id="GO:0005829">
    <property type="term" value="C:cytosol"/>
    <property type="evidence" value="ECO:0007669"/>
    <property type="project" value="TreeGrafter"/>
</dbReference>
<dbReference type="HAMAP" id="MF_00131">
    <property type="entry name" value="Trp_synth_alpha"/>
    <property type="match status" value="1"/>
</dbReference>
<dbReference type="STRING" id="1778264.PMARG_ME00140"/>
<dbReference type="InterPro" id="IPR002028">
    <property type="entry name" value="Trp_synthase_suA"/>
</dbReference>
<comment type="pathway">
    <text evidence="2 9">Amino-acid biosynthesis; L-tryptophan biosynthesis; L-tryptophan from chorismate: step 5/5.</text>
</comment>
<evidence type="ECO:0000256" key="5">
    <source>
        <dbReference type="ARBA" id="ARBA00022822"/>
    </source>
</evidence>
<dbReference type="FunFam" id="3.20.20.70:FF:000037">
    <property type="entry name" value="Tryptophan synthase alpha chain"/>
    <property type="match status" value="1"/>
</dbReference>
<accession>A0A143WPY1</accession>
<gene>
    <name evidence="9 11" type="primary">trpA</name>
    <name evidence="11" type="ORF">PMARG_ME00140</name>
</gene>
<evidence type="ECO:0000313" key="12">
    <source>
        <dbReference type="Proteomes" id="UP000095697"/>
    </source>
</evidence>
<reference evidence="12" key="1">
    <citation type="submission" date="2016-01" db="EMBL/GenBank/DDBJ databases">
        <authorList>
            <person name="Husnik F."/>
        </authorList>
    </citation>
    <scope>NUCLEOTIDE SEQUENCE [LARGE SCALE GENOMIC DNA]</scope>
</reference>
<dbReference type="AlphaFoldDB" id="A0A143WPY1"/>
<keyword evidence="12" id="KW-1185">Reference proteome</keyword>
<keyword evidence="6 9" id="KW-0057">Aromatic amino acid biosynthesis</keyword>
<feature type="active site" description="Proton acceptor" evidence="9">
    <location>
        <position position="49"/>
    </location>
</feature>
<dbReference type="UniPathway" id="UPA00035">
    <property type="reaction ID" value="UER00044"/>
</dbReference>
<protein>
    <recommendedName>
        <fullName evidence="9">Tryptophan synthase alpha chain</fullName>
        <ecNumber evidence="9">4.2.1.20</ecNumber>
    </recommendedName>
</protein>
<dbReference type="GO" id="GO:0004834">
    <property type="term" value="F:tryptophan synthase activity"/>
    <property type="evidence" value="ECO:0007669"/>
    <property type="project" value="UniProtKB-UniRule"/>
</dbReference>
<keyword evidence="4 9" id="KW-0028">Amino-acid biosynthesis</keyword>
<keyword evidence="7 9" id="KW-0456">Lyase</keyword>
<feature type="active site" description="Proton acceptor" evidence="9">
    <location>
        <position position="60"/>
    </location>
</feature>
<name>A0A143WPY1_9ENTR</name>
<dbReference type="Proteomes" id="UP000095697">
    <property type="component" value="Chromosome I"/>
</dbReference>
<dbReference type="InterPro" id="IPR013785">
    <property type="entry name" value="Aldolase_TIM"/>
</dbReference>
<comment type="catalytic activity">
    <reaction evidence="8 9">
        <text>(1S,2R)-1-C-(indol-3-yl)glycerol 3-phosphate + L-serine = D-glyceraldehyde 3-phosphate + L-tryptophan + H2O</text>
        <dbReference type="Rhea" id="RHEA:10532"/>
        <dbReference type="ChEBI" id="CHEBI:15377"/>
        <dbReference type="ChEBI" id="CHEBI:33384"/>
        <dbReference type="ChEBI" id="CHEBI:57912"/>
        <dbReference type="ChEBI" id="CHEBI:58866"/>
        <dbReference type="ChEBI" id="CHEBI:59776"/>
        <dbReference type="EC" id="4.2.1.20"/>
    </reaction>
</comment>
<evidence type="ECO:0000256" key="6">
    <source>
        <dbReference type="ARBA" id="ARBA00023141"/>
    </source>
</evidence>
<dbReference type="NCBIfam" id="TIGR00262">
    <property type="entry name" value="trpA"/>
    <property type="match status" value="1"/>
</dbReference>
<evidence type="ECO:0000256" key="4">
    <source>
        <dbReference type="ARBA" id="ARBA00022605"/>
    </source>
</evidence>
<dbReference type="PANTHER" id="PTHR43406">
    <property type="entry name" value="TRYPTOPHAN SYNTHASE, ALPHA CHAIN"/>
    <property type="match status" value="1"/>
</dbReference>
<dbReference type="OrthoDB" id="9804578at2"/>
<evidence type="ECO:0000256" key="8">
    <source>
        <dbReference type="ARBA" id="ARBA00049047"/>
    </source>
</evidence>
<sequence>MERYTKLFNELIIRKEGAFVPFVILGDPNPIISLQIIDTLINAGADALELGIPFSDPLADGPTIQKANLRAFNSGVTINYCFEMLATIRKKYTWIPIGLLTYANLVFNHGLDIFYSLCAKVGIDSVLIADVPLLESFLFRNYALQHKISPIFICPPNADNKLLKNISLYSRAYIYLISRSGVTGSEKRANIPLIKLINTLQTYNAAPILQGFGISEPIQVRTSLQSGITGVIVGSAIINILEKNLENIPFMLKTLFKYVFEMKAATFL</sequence>
<dbReference type="RefSeq" id="WP_067569228.1">
    <property type="nucleotide sequence ID" value="NZ_LN999831.1"/>
</dbReference>
<evidence type="ECO:0000256" key="7">
    <source>
        <dbReference type="ARBA" id="ARBA00023239"/>
    </source>
</evidence>
<dbReference type="EMBL" id="LN999831">
    <property type="protein sequence ID" value="CUX95794.1"/>
    <property type="molecule type" value="Genomic_DNA"/>
</dbReference>
<dbReference type="SUPFAM" id="SSF51366">
    <property type="entry name" value="Ribulose-phoshate binding barrel"/>
    <property type="match status" value="1"/>
</dbReference>
<proteinExistence type="inferred from homology"/>
<evidence type="ECO:0000256" key="1">
    <source>
        <dbReference type="ARBA" id="ARBA00003365"/>
    </source>
</evidence>
<dbReference type="InterPro" id="IPR011060">
    <property type="entry name" value="RibuloseP-bd_barrel"/>
</dbReference>
<evidence type="ECO:0000256" key="2">
    <source>
        <dbReference type="ARBA" id="ARBA00004733"/>
    </source>
</evidence>
<dbReference type="EC" id="4.2.1.20" evidence="9"/>
<comment type="similarity">
    <text evidence="9 10">Belongs to the TrpA family.</text>
</comment>
<dbReference type="PROSITE" id="PS00167">
    <property type="entry name" value="TRP_SYNTHASE_ALPHA"/>
    <property type="match status" value="1"/>
</dbReference>
<comment type="function">
    <text evidence="1 9">The alpha subunit is responsible for the aldol cleavage of indoleglycerol phosphate to indole and glyceraldehyde 3-phosphate.</text>
</comment>
<comment type="subunit">
    <text evidence="3 9">Tetramer of two alpha and two beta chains.</text>
</comment>
<evidence type="ECO:0000313" key="11">
    <source>
        <dbReference type="EMBL" id="CUX95794.1"/>
    </source>
</evidence>
<dbReference type="Pfam" id="PF00290">
    <property type="entry name" value="Trp_syntA"/>
    <property type="match status" value="1"/>
</dbReference>
<dbReference type="CDD" id="cd04724">
    <property type="entry name" value="Tryptophan_synthase_alpha"/>
    <property type="match status" value="1"/>
</dbReference>
<dbReference type="PANTHER" id="PTHR43406:SF1">
    <property type="entry name" value="TRYPTOPHAN SYNTHASE ALPHA CHAIN, CHLOROPLASTIC"/>
    <property type="match status" value="1"/>
</dbReference>
<dbReference type="Gene3D" id="3.20.20.70">
    <property type="entry name" value="Aldolase class I"/>
    <property type="match status" value="1"/>
</dbReference>